<dbReference type="SUPFAM" id="SSF53335">
    <property type="entry name" value="S-adenosyl-L-methionine-dependent methyltransferases"/>
    <property type="match status" value="1"/>
</dbReference>
<dbReference type="EMBL" id="BMES01000001">
    <property type="protein sequence ID" value="GGH16152.1"/>
    <property type="molecule type" value="Genomic_DNA"/>
</dbReference>
<reference evidence="1" key="2">
    <citation type="submission" date="2020-09" db="EMBL/GenBank/DDBJ databases">
        <authorList>
            <person name="Sun Q."/>
            <person name="Zhou Y."/>
        </authorList>
    </citation>
    <scope>NUCLEOTIDE SEQUENCE</scope>
    <source>
        <strain evidence="1">CGMCC 1.12214</strain>
    </source>
</reference>
<dbReference type="Proteomes" id="UP000603912">
    <property type="component" value="Unassembled WGS sequence"/>
</dbReference>
<evidence type="ECO:0000313" key="2">
    <source>
        <dbReference type="Proteomes" id="UP000603912"/>
    </source>
</evidence>
<dbReference type="Gene3D" id="3.40.50.150">
    <property type="entry name" value="Vaccinia Virus protein VP39"/>
    <property type="match status" value="1"/>
</dbReference>
<dbReference type="InterPro" id="IPR029063">
    <property type="entry name" value="SAM-dependent_MTases_sf"/>
</dbReference>
<proteinExistence type="predicted"/>
<dbReference type="NCBIfam" id="TIGR04474">
    <property type="entry name" value="tcm_partner"/>
    <property type="match status" value="1"/>
</dbReference>
<name>A0A917I6P4_9HYPH</name>
<evidence type="ECO:0008006" key="3">
    <source>
        <dbReference type="Google" id="ProtNLM"/>
    </source>
</evidence>
<reference evidence="1" key="1">
    <citation type="journal article" date="2014" name="Int. J. Syst. Evol. Microbiol.">
        <title>Complete genome sequence of Corynebacterium casei LMG S-19264T (=DSM 44701T), isolated from a smear-ripened cheese.</title>
        <authorList>
            <consortium name="US DOE Joint Genome Institute (JGI-PGF)"/>
            <person name="Walter F."/>
            <person name="Albersmeier A."/>
            <person name="Kalinowski J."/>
            <person name="Ruckert C."/>
        </authorList>
    </citation>
    <scope>NUCLEOTIDE SEQUENCE</scope>
    <source>
        <strain evidence="1">CGMCC 1.12214</strain>
    </source>
</reference>
<dbReference type="AlphaFoldDB" id="A0A917I6P4"/>
<sequence length="299" mass="33774">MNDDLAVVGPWAAEKLGDLREYLEFYTKVLKNQHTWCQATIFVDAFAGAGRARIRTKERSNSDDLNLFHEFESVSDTDEIQYLNGSPRVALSISNPFSRYIFIERDPDRVSKLNELCEEFGLTRTMTVRSGDANAELLSIAQSGTNWRVTRAVAFLDPFGMHVPWETIVALAKTQAVEVIINFPLGMAIQRLIPRSGDLTPARREALDSFFGTPDWWDQAYETNSDLFGPKTIKLRDSGKRLLGWYRERLRAAFGHVSAARLIRNTRGGHLYYLIWAGPHPLGLKGANAILNKGDRVKL</sequence>
<dbReference type="RefSeq" id="WP_188517172.1">
    <property type="nucleotide sequence ID" value="NZ_BMES01000001.1"/>
</dbReference>
<protein>
    <recommendedName>
        <fullName evidence="3">Three-Cys-motif partner protein TcmP</fullName>
    </recommendedName>
</protein>
<gene>
    <name evidence="1" type="ORF">GCM10007036_16620</name>
</gene>
<evidence type="ECO:0000313" key="1">
    <source>
        <dbReference type="EMBL" id="GGH16152.1"/>
    </source>
</evidence>
<comment type="caution">
    <text evidence="1">The sequence shown here is derived from an EMBL/GenBank/DDBJ whole genome shotgun (WGS) entry which is preliminary data.</text>
</comment>
<dbReference type="InterPro" id="IPR031009">
    <property type="entry name" value="Tcm_partner"/>
</dbReference>
<keyword evidence="2" id="KW-1185">Reference proteome</keyword>
<organism evidence="1 2">
    <name type="scientific">Alsobacter metallidurans</name>
    <dbReference type="NCBI Taxonomy" id="340221"/>
    <lineage>
        <taxon>Bacteria</taxon>
        <taxon>Pseudomonadati</taxon>
        <taxon>Pseudomonadota</taxon>
        <taxon>Alphaproteobacteria</taxon>
        <taxon>Hyphomicrobiales</taxon>
        <taxon>Alsobacteraceae</taxon>
        <taxon>Alsobacter</taxon>
    </lineage>
</organism>
<accession>A0A917I6P4</accession>